<dbReference type="Pfam" id="PF13784">
    <property type="entry name" value="Fic_N"/>
    <property type="match status" value="1"/>
</dbReference>
<dbReference type="InterPro" id="IPR040198">
    <property type="entry name" value="Fido_containing"/>
</dbReference>
<feature type="binding site" evidence="1">
    <location>
        <position position="62"/>
    </location>
    <ligand>
        <name>ATP</name>
        <dbReference type="ChEBI" id="CHEBI:30616"/>
    </ligand>
</feature>
<feature type="active site" evidence="2">
    <location>
        <position position="196"/>
    </location>
</feature>
<comment type="caution">
    <text evidence="5">The sequence shown here is derived from an EMBL/GenBank/DDBJ whole genome shotgun (WGS) entry which is preliminary data.</text>
</comment>
<dbReference type="AlphaFoldDB" id="A0A955I2K8"/>
<organism evidence="5 6">
    <name type="scientific">Candidatus Dojkabacteria bacterium</name>
    <dbReference type="NCBI Taxonomy" id="2099670"/>
    <lineage>
        <taxon>Bacteria</taxon>
        <taxon>Candidatus Dojkabacteria</taxon>
    </lineage>
</organism>
<dbReference type="EMBL" id="JAGQLN010000007">
    <property type="protein sequence ID" value="MCA9376749.1"/>
    <property type="molecule type" value="Genomic_DNA"/>
</dbReference>
<feature type="binding site" evidence="1">
    <location>
        <begin position="201"/>
        <end position="207"/>
    </location>
    <ligand>
        <name>ATP</name>
        <dbReference type="ChEBI" id="CHEBI:30616"/>
    </ligand>
</feature>
<dbReference type="Gene3D" id="1.10.3290.10">
    <property type="entry name" value="Fido-like domain"/>
    <property type="match status" value="1"/>
</dbReference>
<reference evidence="5" key="2">
    <citation type="journal article" date="2021" name="Microbiome">
        <title>Successional dynamics and alternative stable states in a saline activated sludge microbial community over 9 years.</title>
        <authorList>
            <person name="Wang Y."/>
            <person name="Ye J."/>
            <person name="Ju F."/>
            <person name="Liu L."/>
            <person name="Boyd J.A."/>
            <person name="Deng Y."/>
            <person name="Parks D.H."/>
            <person name="Jiang X."/>
            <person name="Yin X."/>
            <person name="Woodcroft B.J."/>
            <person name="Tyson G.W."/>
            <person name="Hugenholtz P."/>
            <person name="Polz M.F."/>
            <person name="Zhang T."/>
        </authorList>
    </citation>
    <scope>NUCLEOTIDE SEQUENCE</scope>
    <source>
        <strain evidence="5">HKST-UBA17</strain>
    </source>
</reference>
<keyword evidence="1" id="KW-0067">ATP-binding</keyword>
<feature type="binding site" evidence="1">
    <location>
        <position position="196"/>
    </location>
    <ligand>
        <name>ATP</name>
        <dbReference type="ChEBI" id="CHEBI:30616"/>
    </ligand>
</feature>
<dbReference type="PIRSF" id="PIRSF038925">
    <property type="entry name" value="AMP-prot_trans"/>
    <property type="match status" value="1"/>
</dbReference>
<dbReference type="PANTHER" id="PTHR13504">
    <property type="entry name" value="FIDO DOMAIN-CONTAINING PROTEIN DDB_G0283145"/>
    <property type="match status" value="1"/>
</dbReference>
<name>A0A955I2K8_9BACT</name>
<evidence type="ECO:0000256" key="1">
    <source>
        <dbReference type="PIRSR" id="PIRSR038925-1"/>
    </source>
</evidence>
<dbReference type="InterPro" id="IPR036597">
    <property type="entry name" value="Fido-like_dom_sf"/>
</dbReference>
<protein>
    <submittedName>
        <fullName evidence="5">Fic family protein</fullName>
    </submittedName>
</protein>
<gene>
    <name evidence="5" type="ORF">KC685_02405</name>
</gene>
<evidence type="ECO:0000313" key="6">
    <source>
        <dbReference type="Proteomes" id="UP000741282"/>
    </source>
</evidence>
<dbReference type="InterPro" id="IPR026287">
    <property type="entry name" value="SoFic-like"/>
</dbReference>
<dbReference type="InterPro" id="IPR025758">
    <property type="entry name" value="Fic/DOC_N"/>
</dbReference>
<feature type="binding site" evidence="1">
    <location>
        <position position="238"/>
    </location>
    <ligand>
        <name>ATP</name>
        <dbReference type="ChEBI" id="CHEBI:30616"/>
    </ligand>
</feature>
<evidence type="ECO:0000259" key="4">
    <source>
        <dbReference type="PROSITE" id="PS51459"/>
    </source>
</evidence>
<feature type="binding site" evidence="3">
    <location>
        <begin position="200"/>
        <end position="207"/>
    </location>
    <ligand>
        <name>ATP</name>
        <dbReference type="ChEBI" id="CHEBI:30616"/>
    </ligand>
</feature>
<dbReference type="PROSITE" id="PS51459">
    <property type="entry name" value="FIDO"/>
    <property type="match status" value="1"/>
</dbReference>
<evidence type="ECO:0000256" key="2">
    <source>
        <dbReference type="PIRSR" id="PIRSR640198-1"/>
    </source>
</evidence>
<feature type="binding site" evidence="3">
    <location>
        <begin position="238"/>
        <end position="239"/>
    </location>
    <ligand>
        <name>ATP</name>
        <dbReference type="ChEBI" id="CHEBI:30616"/>
    </ligand>
</feature>
<dbReference type="GO" id="GO:0005524">
    <property type="term" value="F:ATP binding"/>
    <property type="evidence" value="ECO:0007669"/>
    <property type="project" value="UniProtKB-KW"/>
</dbReference>
<evidence type="ECO:0000313" key="5">
    <source>
        <dbReference type="EMBL" id="MCA9376749.1"/>
    </source>
</evidence>
<accession>A0A955I2K8</accession>
<dbReference type="Pfam" id="PF02661">
    <property type="entry name" value="Fic"/>
    <property type="match status" value="1"/>
</dbReference>
<reference evidence="5" key="1">
    <citation type="submission" date="2020-04" db="EMBL/GenBank/DDBJ databases">
        <authorList>
            <person name="Zhang T."/>
        </authorList>
    </citation>
    <scope>NUCLEOTIDE SEQUENCE</scope>
    <source>
        <strain evidence="5">HKST-UBA17</strain>
    </source>
</reference>
<evidence type="ECO:0000256" key="3">
    <source>
        <dbReference type="PIRSR" id="PIRSR640198-2"/>
    </source>
</evidence>
<proteinExistence type="predicted"/>
<feature type="domain" description="Fido" evidence="4">
    <location>
        <begin position="110"/>
        <end position="260"/>
    </location>
</feature>
<sequence length="359" mass="41757">MKPFKPHKLPIKDLDWDKFLEHIGEANRAVAKFDGYMQSIPKARILLSPLTTKEAVLSSKIEGTQASLEDVLKYEASPNKKTDKYEDIQEVLNYRKAMNMAIDKLDELPLSARLIKENHKVLMQDARGSDKTPGEFRTGPVYIGNPALGLDHASHVPPEANEIEDLFADFERYIHYDEKDYLVQLAIIHAQFEIIHPFWDGNGRTGRILMPLFLYYKKVLKQPMLYLSEYFETNRDEYYQRLKAITKDNDWESWILFFLVAVIKQSEKNILKVEEVLNLYNSLKEEIVTIPTPKNAIKVLDFLFSMPIFNSPDMTKETGIQRMTALRILKYLEEVKVLSKSDTTKVNSYRFNKLVKILE</sequence>
<dbReference type="PANTHER" id="PTHR13504:SF38">
    <property type="entry name" value="FIDO DOMAIN-CONTAINING PROTEIN"/>
    <property type="match status" value="1"/>
</dbReference>
<dbReference type="SUPFAM" id="SSF140931">
    <property type="entry name" value="Fic-like"/>
    <property type="match status" value="1"/>
</dbReference>
<dbReference type="InterPro" id="IPR003812">
    <property type="entry name" value="Fido"/>
</dbReference>
<keyword evidence="1" id="KW-0547">Nucleotide-binding</keyword>
<dbReference type="Proteomes" id="UP000741282">
    <property type="component" value="Unassembled WGS sequence"/>
</dbReference>